<name>A0A955KZD9_9BACT</name>
<dbReference type="Proteomes" id="UP000745577">
    <property type="component" value="Unassembled WGS sequence"/>
</dbReference>
<accession>A0A955KZD9</accession>
<gene>
    <name evidence="1" type="ORF">KC675_01725</name>
</gene>
<evidence type="ECO:0000313" key="1">
    <source>
        <dbReference type="EMBL" id="MCA9379877.1"/>
    </source>
</evidence>
<protein>
    <submittedName>
        <fullName evidence="1">Uncharacterized protein</fullName>
    </submittedName>
</protein>
<dbReference type="EMBL" id="JAGQLL010000016">
    <property type="protein sequence ID" value="MCA9379877.1"/>
    <property type="molecule type" value="Genomic_DNA"/>
</dbReference>
<reference evidence="1" key="2">
    <citation type="journal article" date="2021" name="Microbiome">
        <title>Successional dynamics and alternative stable states in a saline activated sludge microbial community over 9 years.</title>
        <authorList>
            <person name="Wang Y."/>
            <person name="Ye J."/>
            <person name="Ju F."/>
            <person name="Liu L."/>
            <person name="Boyd J.A."/>
            <person name="Deng Y."/>
            <person name="Parks D.H."/>
            <person name="Jiang X."/>
            <person name="Yin X."/>
            <person name="Woodcroft B.J."/>
            <person name="Tyson G.W."/>
            <person name="Hugenholtz P."/>
            <person name="Polz M.F."/>
            <person name="Zhang T."/>
        </authorList>
    </citation>
    <scope>NUCLEOTIDE SEQUENCE</scope>
    <source>
        <strain evidence="1">HKST-UBA15</strain>
    </source>
</reference>
<evidence type="ECO:0000313" key="2">
    <source>
        <dbReference type="Proteomes" id="UP000745577"/>
    </source>
</evidence>
<comment type="caution">
    <text evidence="1">The sequence shown here is derived from an EMBL/GenBank/DDBJ whole genome shotgun (WGS) entry which is preliminary data.</text>
</comment>
<dbReference type="AlphaFoldDB" id="A0A955KZD9"/>
<sequence>MSKYINNLKEIVERKTIDSNTISSMFSNIRNVIDDNGTKSKYKLLYFFCDWSSHINVDRSIFCRDLLDALSDVWLIYKGKEGVTDKEIIYAFNKSVFSFKILRNELIMFFNEHRVDNAMFTSDSEWKNLSSVILYHLSGRPIMRNPKYKYKLPSEDYVVSFSIVNPIDEEDDILKMIATIENTFHFRIMTKNKLIIVGIFYIY</sequence>
<organism evidence="1 2">
    <name type="scientific">Candidatus Dojkabacteria bacterium</name>
    <dbReference type="NCBI Taxonomy" id="2099670"/>
    <lineage>
        <taxon>Bacteria</taxon>
        <taxon>Candidatus Dojkabacteria</taxon>
    </lineage>
</organism>
<reference evidence="1" key="1">
    <citation type="submission" date="2020-04" db="EMBL/GenBank/DDBJ databases">
        <authorList>
            <person name="Zhang T."/>
        </authorList>
    </citation>
    <scope>NUCLEOTIDE SEQUENCE</scope>
    <source>
        <strain evidence="1">HKST-UBA15</strain>
    </source>
</reference>
<proteinExistence type="predicted"/>